<dbReference type="InterPro" id="IPR004323">
    <property type="entry name" value="Ion_tolerance_CutA"/>
</dbReference>
<organism evidence="5 6">
    <name type="scientific">Nothobranchius furzeri</name>
    <name type="common">Turquoise killifish</name>
    <dbReference type="NCBI Taxonomy" id="105023"/>
    <lineage>
        <taxon>Eukaryota</taxon>
        <taxon>Metazoa</taxon>
        <taxon>Chordata</taxon>
        <taxon>Craniata</taxon>
        <taxon>Vertebrata</taxon>
        <taxon>Euteleostomi</taxon>
        <taxon>Actinopterygii</taxon>
        <taxon>Neopterygii</taxon>
        <taxon>Teleostei</taxon>
        <taxon>Neoteleostei</taxon>
        <taxon>Acanthomorphata</taxon>
        <taxon>Ovalentaria</taxon>
        <taxon>Atherinomorphae</taxon>
        <taxon>Cyprinodontiformes</taxon>
        <taxon>Nothobranchiidae</taxon>
        <taxon>Nothobranchius</taxon>
    </lineage>
</organism>
<evidence type="ECO:0000313" key="4">
    <source>
        <dbReference type="EMBL" id="KAF7217548.1"/>
    </source>
</evidence>
<gene>
    <name evidence="4" type="ORF">G4P62_002259</name>
</gene>
<reference evidence="4" key="2">
    <citation type="submission" date="2020-03" db="EMBL/GenBank/DDBJ databases">
        <title>Intra-Species Differences in Population Size shape Life History and Genome Evolution.</title>
        <authorList>
            <person name="Willemsen D."/>
            <person name="Cui R."/>
            <person name="Valenzano D.R."/>
        </authorList>
    </citation>
    <scope>NUCLEOTIDE SEQUENCE</scope>
    <source>
        <strain evidence="4">GRZ</strain>
        <tissue evidence="4">Whole</tissue>
    </source>
</reference>
<dbReference type="OMA" id="YLPGHHS"/>
<dbReference type="SUPFAM" id="SSF54913">
    <property type="entry name" value="GlnB-like"/>
    <property type="match status" value="1"/>
</dbReference>
<proteinExistence type="inferred from homology"/>
<comment type="similarity">
    <text evidence="1">Belongs to the CutA family.</text>
</comment>
<keyword evidence="3" id="KW-0472">Membrane</keyword>
<dbReference type="Pfam" id="PF03091">
    <property type="entry name" value="CutA1"/>
    <property type="match status" value="1"/>
</dbReference>
<reference evidence="5" key="1">
    <citation type="submission" date="2014-08" db="EMBL/GenBank/DDBJ databases">
        <authorList>
            <person name="Senf B."/>
            <person name="Petzold A."/>
            <person name="Downie B.R."/>
            <person name="Koch P."/>
            <person name="Platzer M."/>
        </authorList>
    </citation>
    <scope>NUCLEOTIDE SEQUENCE [LARGE SCALE GENOMIC DNA]</scope>
    <source>
        <strain evidence="5">GRZ</strain>
    </source>
</reference>
<keyword evidence="3" id="KW-0812">Transmembrane</keyword>
<dbReference type="GO" id="GO:0005507">
    <property type="term" value="F:copper ion binding"/>
    <property type="evidence" value="ECO:0007669"/>
    <property type="project" value="TreeGrafter"/>
</dbReference>
<reference evidence="5" key="3">
    <citation type="submission" date="2025-05" db="UniProtKB">
        <authorList>
            <consortium name="Ensembl"/>
        </authorList>
    </citation>
    <scope>IDENTIFICATION</scope>
</reference>
<keyword evidence="6" id="KW-1185">Reference proteome</keyword>
<dbReference type="Proteomes" id="UP000822369">
    <property type="component" value="Chromosome 8"/>
</dbReference>
<dbReference type="GO" id="GO:0010038">
    <property type="term" value="P:response to metal ion"/>
    <property type="evidence" value="ECO:0007669"/>
    <property type="project" value="InterPro"/>
</dbReference>
<dbReference type="KEGG" id="nfu:107374935"/>
<dbReference type="Ensembl" id="ENSNFUT00015028314.1">
    <property type="protein sequence ID" value="ENSNFUP00015027104.1"/>
    <property type="gene ID" value="ENSNFUG00015013141.1"/>
</dbReference>
<evidence type="ECO:0000256" key="3">
    <source>
        <dbReference type="SAM" id="Phobius"/>
    </source>
</evidence>
<comment type="subunit">
    <text evidence="2">Homotrimer.</text>
</comment>
<dbReference type="PANTHER" id="PTHR23419">
    <property type="entry name" value="DIVALENT CATION TOLERANCE CUTA-RELATED"/>
    <property type="match status" value="1"/>
</dbReference>
<evidence type="ECO:0000256" key="2">
    <source>
        <dbReference type="ARBA" id="ARBA00011233"/>
    </source>
</evidence>
<dbReference type="GeneTree" id="ENSGT00390000017030"/>
<evidence type="ECO:0000313" key="6">
    <source>
        <dbReference type="Proteomes" id="UP000694548"/>
    </source>
</evidence>
<evidence type="ECO:0000256" key="1">
    <source>
        <dbReference type="ARBA" id="ARBA00010169"/>
    </source>
</evidence>
<accession>A0A8C6M0C2</accession>
<sequence length="171" mass="19010">MSDICAANRMKLLLQRLCKEAAFGSALRSMILITSLFLVLTVSVYPGLRSLAIQLHAAITGSYVPGHYSVLLINSPNVQTAKDVGRAVMEKHLAASVNIFSKTSTMYYWKGEIQDASETLMLVRTKTSRIQQVVEYMRTIHPYANPEVLGFSVEDGSSAYMKWMDEAIPDD</sequence>
<dbReference type="InterPro" id="IPR011322">
    <property type="entry name" value="N-reg_PII-like_a/b"/>
</dbReference>
<dbReference type="InterPro" id="IPR015867">
    <property type="entry name" value="N-reg_PII/ATP_PRibTrfase_C"/>
</dbReference>
<dbReference type="Gene3D" id="3.30.70.120">
    <property type="match status" value="1"/>
</dbReference>
<dbReference type="Proteomes" id="UP000694548">
    <property type="component" value="Chromosome sgr02"/>
</dbReference>
<name>A0A8C6M0C2_NOTFU</name>
<dbReference type="EMBL" id="JAAVVJ010000008">
    <property type="protein sequence ID" value="KAF7217548.1"/>
    <property type="molecule type" value="Genomic_DNA"/>
</dbReference>
<evidence type="ECO:0000313" key="5">
    <source>
        <dbReference type="Ensembl" id="ENSNFUP00015027104.1"/>
    </source>
</evidence>
<dbReference type="AlphaFoldDB" id="A0A8C6M0C2"/>
<protein>
    <submittedName>
        <fullName evidence="4">Protein CutA-like protein</fullName>
    </submittedName>
    <submittedName>
        <fullName evidence="5">Zgc:63972</fullName>
    </submittedName>
</protein>
<dbReference type="PANTHER" id="PTHR23419:SF2">
    <property type="entry name" value="CUTA DIVALENT CATION TOLERANCE HOMOLOG-LIKE"/>
    <property type="match status" value="1"/>
</dbReference>
<keyword evidence="3" id="KW-1133">Transmembrane helix</keyword>
<dbReference type="FunFam" id="3.30.70.120:FF:000011">
    <property type="entry name" value="CutA divalent cation tolerance homolog-like"/>
    <property type="match status" value="1"/>
</dbReference>
<feature type="transmembrane region" description="Helical" evidence="3">
    <location>
        <begin position="21"/>
        <end position="45"/>
    </location>
</feature>